<evidence type="ECO:0000313" key="3">
    <source>
        <dbReference type="EnsemblMetazoa" id="BGLB034922-PD"/>
    </source>
</evidence>
<dbReference type="AlphaFoldDB" id="A0A2C9LTU3"/>
<dbReference type="EnsemblMetazoa" id="BGLB034922-RB">
    <property type="protein sequence ID" value="BGLB034922-PB"/>
    <property type="gene ID" value="BGLB034922"/>
</dbReference>
<evidence type="ECO:0000256" key="1">
    <source>
        <dbReference type="SAM" id="MobiDB-lite"/>
    </source>
</evidence>
<evidence type="ECO:0000256" key="2">
    <source>
        <dbReference type="SAM" id="SignalP"/>
    </source>
</evidence>
<dbReference type="VEuPathDB" id="VectorBase:BGLB034922"/>
<evidence type="ECO:0000313" key="4">
    <source>
        <dbReference type="Proteomes" id="UP000076420"/>
    </source>
</evidence>
<sequence length="608" mass="67015">MDMTFSSLLMSLCLVYGMAGTVQTEMSTNKTLLNLDNSTVDTSVVVDSSVLSNSTVTSNSTDISNSTVTSNSTDISNSTVPSNSTELLNSNATSNIALTLNITETSNSTVTESTQIPNNVETLSPEIIKLKDYAHSLITNNFTSDGQCKDLVSTALDGQKSVTEACDLLNKAKGGVWKGFGCNENDYDLLNNVCVQDIVPTLSPETIKLKNYALSLIKNNFTSGINCTTILPKILDTQTTVDGACFMLKAAEGFIWESQGCNEKDYKLIKHELCNDFLGTTISSLRTTQSPEEIKRHRAIVMCVIDNELSSQECTSTARGQSEGEEDPEKGCEKLKSFASTLSLFHCTDEDYRKLYSVICDKQNYSCSPITSLLKKLTNSCMLTMSAATSELKGDNACRYVESSKRGLLESSTCTDGDYAMIHRLICSADHSLIEAVAEAERIETAELTITTKLTDSCRNVIWPEYKLSNMSQMCQKVNRTGMSLVRQNICTREDFDLLKSTLCIVHREYSPEETKLRDEIHKLILTLSATCKTTMLDQEKQMQETTVQEACTKLTASREALKSSDICNEEELTKINKLICNGASTLISSWVITLCFSFTFSKLLFSL</sequence>
<feature type="region of interest" description="Disordered" evidence="1">
    <location>
        <begin position="54"/>
        <end position="77"/>
    </location>
</feature>
<dbReference type="Proteomes" id="UP000076420">
    <property type="component" value="Unassembled WGS sequence"/>
</dbReference>
<reference evidence="3" key="1">
    <citation type="submission" date="2020-05" db="UniProtKB">
        <authorList>
            <consortium name="EnsemblMetazoa"/>
        </authorList>
    </citation>
    <scope>IDENTIFICATION</scope>
    <source>
        <strain evidence="3">BB02</strain>
    </source>
</reference>
<name>A0A2C9LTU3_BIOGL</name>
<proteinExistence type="predicted"/>
<dbReference type="OrthoDB" id="6168091at2759"/>
<protein>
    <submittedName>
        <fullName evidence="3">Uncharacterized protein</fullName>
    </submittedName>
</protein>
<dbReference type="KEGG" id="bgt:106071692"/>
<gene>
    <name evidence="3" type="primary">106071692</name>
</gene>
<dbReference type="EnsemblMetazoa" id="BGLB034922-RD">
    <property type="protein sequence ID" value="BGLB034922-PD"/>
    <property type="gene ID" value="BGLB034922"/>
</dbReference>
<feature type="chain" id="PRO_5014285114" evidence="2">
    <location>
        <begin position="25"/>
        <end position="608"/>
    </location>
</feature>
<feature type="signal peptide" evidence="2">
    <location>
        <begin position="1"/>
        <end position="24"/>
    </location>
</feature>
<accession>A0A2C9LTU3</accession>
<keyword evidence="2" id="KW-0732">Signal</keyword>
<organism evidence="3 4">
    <name type="scientific">Biomphalaria glabrata</name>
    <name type="common">Bloodfluke planorb</name>
    <name type="synonym">Freshwater snail</name>
    <dbReference type="NCBI Taxonomy" id="6526"/>
    <lineage>
        <taxon>Eukaryota</taxon>
        <taxon>Metazoa</taxon>
        <taxon>Spiralia</taxon>
        <taxon>Lophotrochozoa</taxon>
        <taxon>Mollusca</taxon>
        <taxon>Gastropoda</taxon>
        <taxon>Heterobranchia</taxon>
        <taxon>Euthyneura</taxon>
        <taxon>Panpulmonata</taxon>
        <taxon>Hygrophila</taxon>
        <taxon>Lymnaeoidea</taxon>
        <taxon>Planorbidae</taxon>
        <taxon>Biomphalaria</taxon>
    </lineage>
</organism>
<dbReference type="RefSeq" id="XP_013087298.2">
    <property type="nucleotide sequence ID" value="XM_013231844.2"/>
</dbReference>
<dbReference type="VEuPathDB" id="VectorBase:BGLAX_041537"/>